<keyword evidence="3 7" id="KW-0812">Transmembrane</keyword>
<evidence type="ECO:0000313" key="9">
    <source>
        <dbReference type="Proteomes" id="UP000257109"/>
    </source>
</evidence>
<feature type="non-terminal residue" evidence="8">
    <location>
        <position position="1"/>
    </location>
</feature>
<dbReference type="Proteomes" id="UP000257109">
    <property type="component" value="Unassembled WGS sequence"/>
</dbReference>
<comment type="similarity">
    <text evidence="2">Belongs to the RAMP4 family.</text>
</comment>
<organism evidence="8 9">
    <name type="scientific">Mucuna pruriens</name>
    <name type="common">Velvet bean</name>
    <name type="synonym">Dolichos pruriens</name>
    <dbReference type="NCBI Taxonomy" id="157652"/>
    <lineage>
        <taxon>Eukaryota</taxon>
        <taxon>Viridiplantae</taxon>
        <taxon>Streptophyta</taxon>
        <taxon>Embryophyta</taxon>
        <taxon>Tracheophyta</taxon>
        <taxon>Spermatophyta</taxon>
        <taxon>Magnoliopsida</taxon>
        <taxon>eudicotyledons</taxon>
        <taxon>Gunneridae</taxon>
        <taxon>Pentapetalae</taxon>
        <taxon>rosids</taxon>
        <taxon>fabids</taxon>
        <taxon>Fabales</taxon>
        <taxon>Fabaceae</taxon>
        <taxon>Papilionoideae</taxon>
        <taxon>50 kb inversion clade</taxon>
        <taxon>NPAAA clade</taxon>
        <taxon>indigoferoid/millettioid clade</taxon>
        <taxon>Phaseoleae</taxon>
        <taxon>Mucuna</taxon>
    </lineage>
</organism>
<reference evidence="8" key="1">
    <citation type="submission" date="2018-05" db="EMBL/GenBank/DDBJ databases">
        <title>Draft genome of Mucuna pruriens seed.</title>
        <authorList>
            <person name="Nnadi N.E."/>
            <person name="Vos R."/>
            <person name="Hasami M.H."/>
            <person name="Devisetty U.K."/>
            <person name="Aguiy J.C."/>
        </authorList>
    </citation>
    <scope>NUCLEOTIDE SEQUENCE [LARGE SCALE GENOMIC DNA]</scope>
    <source>
        <strain evidence="8">JCA_2017</strain>
    </source>
</reference>
<evidence type="ECO:0000256" key="1">
    <source>
        <dbReference type="ARBA" id="ARBA00004389"/>
    </source>
</evidence>
<keyword evidence="9" id="KW-1185">Reference proteome</keyword>
<keyword evidence="4" id="KW-0256">Endoplasmic reticulum</keyword>
<sequence>MYSPFYKYKKQWSVIVLSDVQDDGAGMFKPQMLPTTSKRLADRKVARFQRNSTKKGSENSKKGYAYPVGPIVLGFFVFVVVGSFKLKIG</sequence>
<comment type="subcellular location">
    <subcellularLocation>
        <location evidence="1">Endoplasmic reticulum membrane</location>
        <topology evidence="1">Single-pass membrane protein</topology>
    </subcellularLocation>
</comment>
<dbReference type="AlphaFoldDB" id="A0A371F159"/>
<dbReference type="InterPro" id="IPR010580">
    <property type="entry name" value="ER_stress-assoc"/>
</dbReference>
<dbReference type="EMBL" id="QJKJ01011135">
    <property type="protein sequence ID" value="RDX71923.1"/>
    <property type="molecule type" value="Genomic_DNA"/>
</dbReference>
<dbReference type="GO" id="GO:0005789">
    <property type="term" value="C:endoplasmic reticulum membrane"/>
    <property type="evidence" value="ECO:0007669"/>
    <property type="project" value="UniProtKB-SubCell"/>
</dbReference>
<keyword evidence="6 7" id="KW-0472">Membrane</keyword>
<dbReference type="GO" id="GO:0030968">
    <property type="term" value="P:endoplasmic reticulum unfolded protein response"/>
    <property type="evidence" value="ECO:0007669"/>
    <property type="project" value="TreeGrafter"/>
</dbReference>
<evidence type="ECO:0000313" key="8">
    <source>
        <dbReference type="EMBL" id="RDX71923.1"/>
    </source>
</evidence>
<dbReference type="STRING" id="157652.A0A371F159"/>
<protein>
    <recommendedName>
        <fullName evidence="10">Stress-associated endoplasmic reticulum protein 2</fullName>
    </recommendedName>
</protein>
<evidence type="ECO:0000256" key="5">
    <source>
        <dbReference type="ARBA" id="ARBA00022989"/>
    </source>
</evidence>
<evidence type="ECO:0000256" key="7">
    <source>
        <dbReference type="SAM" id="Phobius"/>
    </source>
</evidence>
<dbReference type="OrthoDB" id="16679at2759"/>
<evidence type="ECO:0000256" key="3">
    <source>
        <dbReference type="ARBA" id="ARBA00022692"/>
    </source>
</evidence>
<evidence type="ECO:0000256" key="6">
    <source>
        <dbReference type="ARBA" id="ARBA00023136"/>
    </source>
</evidence>
<name>A0A371F159_MUCPR</name>
<dbReference type="Pfam" id="PF06624">
    <property type="entry name" value="RAMP4"/>
    <property type="match status" value="1"/>
</dbReference>
<evidence type="ECO:0000256" key="2">
    <source>
        <dbReference type="ARBA" id="ARBA00005500"/>
    </source>
</evidence>
<accession>A0A371F159</accession>
<feature type="transmembrane region" description="Helical" evidence="7">
    <location>
        <begin position="64"/>
        <end position="84"/>
    </location>
</feature>
<gene>
    <name evidence="8" type="ORF">CR513_48662</name>
</gene>
<evidence type="ECO:0000256" key="4">
    <source>
        <dbReference type="ARBA" id="ARBA00022824"/>
    </source>
</evidence>
<keyword evidence="5 7" id="KW-1133">Transmembrane helix</keyword>
<comment type="caution">
    <text evidence="8">The sequence shown here is derived from an EMBL/GenBank/DDBJ whole genome shotgun (WGS) entry which is preliminary data.</text>
</comment>
<evidence type="ECO:0008006" key="10">
    <source>
        <dbReference type="Google" id="ProtNLM"/>
    </source>
</evidence>
<dbReference type="PANTHER" id="PTHR15601">
    <property type="entry name" value="STRESS ASSOCIATED ENDOPLASMIC RETICULUM PROTEIN SERP1/RAMP4"/>
    <property type="match status" value="1"/>
</dbReference>
<dbReference type="PANTHER" id="PTHR15601:SF0">
    <property type="entry name" value="GEO09675P1"/>
    <property type="match status" value="1"/>
</dbReference>
<proteinExistence type="inferred from homology"/>